<protein>
    <submittedName>
        <fullName evidence="1">Uncharacterized protein</fullName>
    </submittedName>
</protein>
<organism evidence="1 2">
    <name type="scientific">Leeuwenhoekiella aequorea</name>
    <dbReference type="NCBI Taxonomy" id="283736"/>
    <lineage>
        <taxon>Bacteria</taxon>
        <taxon>Pseudomonadati</taxon>
        <taxon>Bacteroidota</taxon>
        <taxon>Flavobacteriia</taxon>
        <taxon>Flavobacteriales</taxon>
        <taxon>Flavobacteriaceae</taxon>
        <taxon>Leeuwenhoekiella</taxon>
    </lineage>
</organism>
<reference evidence="1 2" key="1">
    <citation type="submission" date="2018-07" db="EMBL/GenBank/DDBJ databases">
        <title>Leeuwenhoekiella genomics.</title>
        <authorList>
            <person name="Tahon G."/>
            <person name="Willems A."/>
        </authorList>
    </citation>
    <scope>NUCLEOTIDE SEQUENCE [LARGE SCALE GENOMIC DNA]</scope>
    <source>
        <strain evidence="1 2">LMG 22550</strain>
    </source>
</reference>
<accession>A0A4Q0PAM6</accession>
<comment type="caution">
    <text evidence="1">The sequence shown here is derived from an EMBL/GenBank/DDBJ whole genome shotgun (WGS) entry which is preliminary data.</text>
</comment>
<dbReference type="AlphaFoldDB" id="A0A4Q0PAM6"/>
<proteinExistence type="predicted"/>
<name>A0A4Q0PAM6_9FLAO</name>
<dbReference type="EMBL" id="QOVM01000002">
    <property type="protein sequence ID" value="RXG23695.1"/>
    <property type="molecule type" value="Genomic_DNA"/>
</dbReference>
<gene>
    <name evidence="1" type="ORF">DSM00_1311</name>
</gene>
<keyword evidence="2" id="KW-1185">Reference proteome</keyword>
<evidence type="ECO:0000313" key="1">
    <source>
        <dbReference type="EMBL" id="RXG23695.1"/>
    </source>
</evidence>
<sequence>MRKQMEASCVNKIIILMFLLATPFFSYGQKNQYLLYDICNNSIFTSGDIKYYNIDDNLFEINRYQQIDTISREEFGKFYHS</sequence>
<dbReference type="Proteomes" id="UP000289238">
    <property type="component" value="Unassembled WGS sequence"/>
</dbReference>
<evidence type="ECO:0000313" key="2">
    <source>
        <dbReference type="Proteomes" id="UP000289238"/>
    </source>
</evidence>